<keyword evidence="3" id="KW-0413">Isomerase</keyword>
<evidence type="ECO:0000259" key="6">
    <source>
        <dbReference type="PROSITE" id="PS51192"/>
    </source>
</evidence>
<dbReference type="GO" id="GO:0003677">
    <property type="term" value="F:DNA binding"/>
    <property type="evidence" value="ECO:0007669"/>
    <property type="project" value="UniProtKB-KW"/>
</dbReference>
<evidence type="ECO:0000256" key="2">
    <source>
        <dbReference type="ARBA" id="ARBA00023125"/>
    </source>
</evidence>
<comment type="catalytic activity">
    <reaction evidence="4">
        <text>Couples ATP hydrolysis with the unwinding of duplex DNA by translocating in the 3'-5' direction.</text>
        <dbReference type="EC" id="5.6.2.4"/>
    </reaction>
</comment>
<dbReference type="GO" id="GO:0009378">
    <property type="term" value="F:four-way junction helicase activity"/>
    <property type="evidence" value="ECO:0007669"/>
    <property type="project" value="TreeGrafter"/>
</dbReference>
<keyword evidence="7" id="KW-0378">Hydrolase</keyword>
<dbReference type="InterPro" id="IPR027417">
    <property type="entry name" value="P-loop_NTPase"/>
</dbReference>
<evidence type="ECO:0000313" key="7">
    <source>
        <dbReference type="EMBL" id="KAJ7037743.1"/>
    </source>
</evidence>
<dbReference type="EMBL" id="JARJCM010000035">
    <property type="protein sequence ID" value="KAJ7037743.1"/>
    <property type="molecule type" value="Genomic_DNA"/>
</dbReference>
<dbReference type="Proteomes" id="UP001218188">
    <property type="component" value="Unassembled WGS sequence"/>
</dbReference>
<dbReference type="Pfam" id="PF00270">
    <property type="entry name" value="DEAD"/>
    <property type="match status" value="1"/>
</dbReference>
<comment type="similarity">
    <text evidence="1">Belongs to the helicase family. RecQ subfamily.</text>
</comment>
<evidence type="ECO:0000256" key="3">
    <source>
        <dbReference type="ARBA" id="ARBA00023235"/>
    </source>
</evidence>
<dbReference type="GO" id="GO:0005737">
    <property type="term" value="C:cytoplasm"/>
    <property type="evidence" value="ECO:0007669"/>
    <property type="project" value="TreeGrafter"/>
</dbReference>
<accession>A0AAD6T4N1</accession>
<dbReference type="GO" id="GO:0005524">
    <property type="term" value="F:ATP binding"/>
    <property type="evidence" value="ECO:0007669"/>
    <property type="project" value="InterPro"/>
</dbReference>
<feature type="non-terminal residue" evidence="7">
    <location>
        <position position="179"/>
    </location>
</feature>
<keyword evidence="8" id="KW-1185">Reference proteome</keyword>
<dbReference type="Gene3D" id="3.40.50.300">
    <property type="entry name" value="P-loop containing nucleotide triphosphate hydrolases"/>
    <property type="match status" value="1"/>
</dbReference>
<dbReference type="AlphaFoldDB" id="A0AAD6T4N1"/>
<keyword evidence="2" id="KW-0238">DNA-binding</keyword>
<dbReference type="EC" id="5.6.2.4" evidence="5"/>
<proteinExistence type="inferred from homology"/>
<dbReference type="GO" id="GO:0000724">
    <property type="term" value="P:double-strand break repair via homologous recombination"/>
    <property type="evidence" value="ECO:0007669"/>
    <property type="project" value="TreeGrafter"/>
</dbReference>
<dbReference type="GO" id="GO:0016787">
    <property type="term" value="F:hydrolase activity"/>
    <property type="evidence" value="ECO:0007669"/>
    <property type="project" value="UniProtKB-KW"/>
</dbReference>
<feature type="non-terminal residue" evidence="7">
    <location>
        <position position="1"/>
    </location>
</feature>
<evidence type="ECO:0000256" key="4">
    <source>
        <dbReference type="ARBA" id="ARBA00034617"/>
    </source>
</evidence>
<protein>
    <recommendedName>
        <fullName evidence="5">DNA 3'-5' helicase</fullName>
        <ecNumber evidence="5">5.6.2.4</ecNumber>
    </recommendedName>
</protein>
<feature type="domain" description="Helicase ATP-binding" evidence="6">
    <location>
        <begin position="11"/>
        <end position="179"/>
    </location>
</feature>
<sequence>RPCLWQLKVVRAILKRDKDVASIAATGSGKTLTFWMPLLFVPDGIQIVITPLNILGKQNVDSLAKVGISAITITAETATPENFQAIADGKHRAIVTNIETLMKPGGGFEKLWNDKNFMAQVISVVWDEAQCVSKWGDFRPEYKIAGTLRHLIPKDIPFYITSATLPPDVLHDVMLTLGM</sequence>
<evidence type="ECO:0000256" key="1">
    <source>
        <dbReference type="ARBA" id="ARBA00005446"/>
    </source>
</evidence>
<organism evidence="7 8">
    <name type="scientific">Mycena alexandri</name>
    <dbReference type="NCBI Taxonomy" id="1745969"/>
    <lineage>
        <taxon>Eukaryota</taxon>
        <taxon>Fungi</taxon>
        <taxon>Dikarya</taxon>
        <taxon>Basidiomycota</taxon>
        <taxon>Agaricomycotina</taxon>
        <taxon>Agaricomycetes</taxon>
        <taxon>Agaricomycetidae</taxon>
        <taxon>Agaricales</taxon>
        <taxon>Marasmiineae</taxon>
        <taxon>Mycenaceae</taxon>
        <taxon>Mycena</taxon>
    </lineage>
</organism>
<dbReference type="PANTHER" id="PTHR13710:SF105">
    <property type="entry name" value="ATP-DEPENDENT DNA HELICASE Q1"/>
    <property type="match status" value="1"/>
</dbReference>
<comment type="caution">
    <text evidence="7">The sequence shown here is derived from an EMBL/GenBank/DDBJ whole genome shotgun (WGS) entry which is preliminary data.</text>
</comment>
<dbReference type="GO" id="GO:0005694">
    <property type="term" value="C:chromosome"/>
    <property type="evidence" value="ECO:0007669"/>
    <property type="project" value="TreeGrafter"/>
</dbReference>
<dbReference type="InterPro" id="IPR011545">
    <property type="entry name" value="DEAD/DEAH_box_helicase_dom"/>
</dbReference>
<evidence type="ECO:0000256" key="5">
    <source>
        <dbReference type="ARBA" id="ARBA00034808"/>
    </source>
</evidence>
<dbReference type="SUPFAM" id="SSF52540">
    <property type="entry name" value="P-loop containing nucleoside triphosphate hydrolases"/>
    <property type="match status" value="1"/>
</dbReference>
<dbReference type="PANTHER" id="PTHR13710">
    <property type="entry name" value="DNA HELICASE RECQ FAMILY MEMBER"/>
    <property type="match status" value="1"/>
</dbReference>
<reference evidence="7" key="1">
    <citation type="submission" date="2023-03" db="EMBL/GenBank/DDBJ databases">
        <title>Massive genome expansion in bonnet fungi (Mycena s.s.) driven by repeated elements and novel gene families across ecological guilds.</title>
        <authorList>
            <consortium name="Lawrence Berkeley National Laboratory"/>
            <person name="Harder C.B."/>
            <person name="Miyauchi S."/>
            <person name="Viragh M."/>
            <person name="Kuo A."/>
            <person name="Thoen E."/>
            <person name="Andreopoulos B."/>
            <person name="Lu D."/>
            <person name="Skrede I."/>
            <person name="Drula E."/>
            <person name="Henrissat B."/>
            <person name="Morin E."/>
            <person name="Kohler A."/>
            <person name="Barry K."/>
            <person name="LaButti K."/>
            <person name="Morin E."/>
            <person name="Salamov A."/>
            <person name="Lipzen A."/>
            <person name="Mereny Z."/>
            <person name="Hegedus B."/>
            <person name="Baldrian P."/>
            <person name="Stursova M."/>
            <person name="Weitz H."/>
            <person name="Taylor A."/>
            <person name="Grigoriev I.V."/>
            <person name="Nagy L.G."/>
            <person name="Martin F."/>
            <person name="Kauserud H."/>
        </authorList>
    </citation>
    <scope>NUCLEOTIDE SEQUENCE</scope>
    <source>
        <strain evidence="7">CBHHK200</strain>
    </source>
</reference>
<evidence type="ECO:0000313" key="8">
    <source>
        <dbReference type="Proteomes" id="UP001218188"/>
    </source>
</evidence>
<name>A0AAD6T4N1_9AGAR</name>
<gene>
    <name evidence="7" type="ORF">C8F04DRAFT_933952</name>
</gene>
<dbReference type="GO" id="GO:0043138">
    <property type="term" value="F:3'-5' DNA helicase activity"/>
    <property type="evidence" value="ECO:0007669"/>
    <property type="project" value="UniProtKB-EC"/>
</dbReference>
<dbReference type="InterPro" id="IPR014001">
    <property type="entry name" value="Helicase_ATP-bd"/>
</dbReference>
<dbReference type="PROSITE" id="PS51192">
    <property type="entry name" value="HELICASE_ATP_BIND_1"/>
    <property type="match status" value="1"/>
</dbReference>